<dbReference type="PANTHER" id="PTHR37422">
    <property type="entry name" value="TEICHURONIC ACID BIOSYNTHESIS PROTEIN TUAE"/>
    <property type="match status" value="1"/>
</dbReference>
<feature type="transmembrane region" description="Helical" evidence="5">
    <location>
        <begin position="118"/>
        <end position="134"/>
    </location>
</feature>
<keyword evidence="2 5" id="KW-0812">Transmembrane</keyword>
<feature type="transmembrane region" description="Helical" evidence="5">
    <location>
        <begin position="371"/>
        <end position="388"/>
    </location>
</feature>
<keyword evidence="9" id="KW-1185">Reference proteome</keyword>
<evidence type="ECO:0000256" key="5">
    <source>
        <dbReference type="SAM" id="Phobius"/>
    </source>
</evidence>
<dbReference type="Pfam" id="PF04932">
    <property type="entry name" value="Wzy_C"/>
    <property type="match status" value="1"/>
</dbReference>
<protein>
    <submittedName>
        <fullName evidence="7">O-antigen ligase domain-containing protein</fullName>
    </submittedName>
    <submittedName>
        <fullName evidence="8">O-antigen ligase family protein</fullName>
    </submittedName>
</protein>
<dbReference type="RefSeq" id="WP_131608699.1">
    <property type="nucleotide sequence ID" value="NZ_SJSM01000004.1"/>
</dbReference>
<dbReference type="Proteomes" id="UP000291117">
    <property type="component" value="Unassembled WGS sequence"/>
</dbReference>
<proteinExistence type="predicted"/>
<dbReference type="PANTHER" id="PTHR37422:SF13">
    <property type="entry name" value="LIPOPOLYSACCHARIDE BIOSYNTHESIS PROTEIN PA4999-RELATED"/>
    <property type="match status" value="1"/>
</dbReference>
<keyword evidence="8" id="KW-0436">Ligase</keyword>
<comment type="subcellular location">
    <subcellularLocation>
        <location evidence="1">Membrane</location>
        <topology evidence="1">Multi-pass membrane protein</topology>
    </subcellularLocation>
</comment>
<gene>
    <name evidence="7" type="ORF">EZ444_10580</name>
    <name evidence="8" type="ORF">FBD94_17235</name>
</gene>
<evidence type="ECO:0000256" key="3">
    <source>
        <dbReference type="ARBA" id="ARBA00022989"/>
    </source>
</evidence>
<feature type="transmembrane region" description="Helical" evidence="5">
    <location>
        <begin position="328"/>
        <end position="351"/>
    </location>
</feature>
<feature type="transmembrane region" description="Helical" evidence="5">
    <location>
        <begin position="28"/>
        <end position="49"/>
    </location>
</feature>
<feature type="transmembrane region" description="Helical" evidence="5">
    <location>
        <begin position="95"/>
        <end position="112"/>
    </location>
</feature>
<dbReference type="EMBL" id="SJSM01000004">
    <property type="protein sequence ID" value="TCC97287.1"/>
    <property type="molecule type" value="Genomic_DNA"/>
</dbReference>
<evidence type="ECO:0000313" key="9">
    <source>
        <dbReference type="Proteomes" id="UP000291117"/>
    </source>
</evidence>
<feature type="transmembrane region" description="Helical" evidence="5">
    <location>
        <begin position="172"/>
        <end position="191"/>
    </location>
</feature>
<comment type="caution">
    <text evidence="8">The sequence shown here is derived from an EMBL/GenBank/DDBJ whole genome shotgun (WGS) entry which is preliminary data.</text>
</comment>
<evidence type="ECO:0000313" key="8">
    <source>
        <dbReference type="EMBL" id="TKC59275.1"/>
    </source>
</evidence>
<reference evidence="7 9" key="1">
    <citation type="submission" date="2019-02" db="EMBL/GenBank/DDBJ databases">
        <title>Pedobacter sp. RP-3-8 sp. nov., isolated from Arctic soil.</title>
        <authorList>
            <person name="Dahal R.H."/>
        </authorList>
    </citation>
    <scope>NUCLEOTIDE SEQUENCE [LARGE SCALE GENOMIC DNA]</scope>
    <source>
        <strain evidence="7 9">RP-3-8</strain>
    </source>
</reference>
<dbReference type="OrthoDB" id="783093at2"/>
<accession>A0A4R0NCA8</accession>
<feature type="transmembrane region" description="Helical" evidence="5">
    <location>
        <begin position="198"/>
        <end position="214"/>
    </location>
</feature>
<name>A0A4U1G6F0_9SPHI</name>
<evidence type="ECO:0000256" key="2">
    <source>
        <dbReference type="ARBA" id="ARBA00022692"/>
    </source>
</evidence>
<dbReference type="GO" id="GO:0016020">
    <property type="term" value="C:membrane"/>
    <property type="evidence" value="ECO:0007669"/>
    <property type="project" value="UniProtKB-SubCell"/>
</dbReference>
<evidence type="ECO:0000256" key="1">
    <source>
        <dbReference type="ARBA" id="ARBA00004141"/>
    </source>
</evidence>
<keyword evidence="4 5" id="KW-0472">Membrane</keyword>
<dbReference type="Proteomes" id="UP000309594">
    <property type="component" value="Unassembled WGS sequence"/>
</dbReference>
<evidence type="ECO:0000313" key="7">
    <source>
        <dbReference type="EMBL" id="TCC97287.1"/>
    </source>
</evidence>
<dbReference type="GO" id="GO:0016874">
    <property type="term" value="F:ligase activity"/>
    <property type="evidence" value="ECO:0007669"/>
    <property type="project" value="UniProtKB-KW"/>
</dbReference>
<accession>A0A4U1G6F0</accession>
<evidence type="ECO:0000313" key="10">
    <source>
        <dbReference type="Proteomes" id="UP000309594"/>
    </source>
</evidence>
<dbReference type="AlphaFoldDB" id="A0A4U1G6F0"/>
<dbReference type="InterPro" id="IPR007016">
    <property type="entry name" value="O-antigen_ligase-rel_domated"/>
</dbReference>
<feature type="transmembrane region" description="Helical" evidence="5">
    <location>
        <begin position="6"/>
        <end position="21"/>
    </location>
</feature>
<evidence type="ECO:0000256" key="4">
    <source>
        <dbReference type="ARBA" id="ARBA00023136"/>
    </source>
</evidence>
<evidence type="ECO:0000259" key="6">
    <source>
        <dbReference type="Pfam" id="PF04932"/>
    </source>
</evidence>
<feature type="transmembrane region" description="Helical" evidence="5">
    <location>
        <begin position="241"/>
        <end position="261"/>
    </location>
</feature>
<feature type="transmembrane region" description="Helical" evidence="5">
    <location>
        <begin position="61"/>
        <end position="88"/>
    </location>
</feature>
<feature type="domain" description="O-antigen ligase-related" evidence="6">
    <location>
        <begin position="205"/>
        <end position="345"/>
    </location>
</feature>
<organism evidence="8 10">
    <name type="scientific">Pedobacter hiemivivus</name>
    <dbReference type="NCBI Taxonomy" id="2530454"/>
    <lineage>
        <taxon>Bacteria</taxon>
        <taxon>Pseudomonadati</taxon>
        <taxon>Bacteroidota</taxon>
        <taxon>Sphingobacteriia</taxon>
        <taxon>Sphingobacteriales</taxon>
        <taxon>Sphingobacteriaceae</taxon>
        <taxon>Pedobacter</taxon>
    </lineage>
</organism>
<dbReference type="EMBL" id="SWDX01000006">
    <property type="protein sequence ID" value="TKC59275.1"/>
    <property type="molecule type" value="Genomic_DNA"/>
</dbReference>
<dbReference type="InterPro" id="IPR051533">
    <property type="entry name" value="WaaL-like"/>
</dbReference>
<sequence length="427" mass="47422">MNPKKIVFTLLIYCFVYWLIARELNLNFPAGTLIEGFLLIAFLTAAFMSTSNEWKNINTDLFYLLLFWFIISVLEVVNPAGASVIGWLKEIRSAALYPLLITTIALVIFNKVKDLNTFIAIVLIFSTLAALDGFKQKHIGLSKGDLSFLAGGGEATHILWGRLRVFSFYSEAAQFGASQAHIGLMALILALGPVKRKMKIILFVAAGFMLYGMLLSGTRGALFALVPGAFVAIVLSKKFKVLILGGILAIGFICFLKFTTIGNGNYDIYRLRTALNPEDPSLNVRLASQRVLTEYMSTRPFGGGLGVLGTNSIYNQDKFLSKIQPDSFWVKVWAMYGIVGFTIWIGIMMYILGKCCGITWRIEDEGLKIKAIALTSGFAGILICSYGNEVINTMPTSIIVYMSWAFIYKMPKFDEEIRNTKLLEPIV</sequence>
<reference evidence="8 10" key="2">
    <citation type="submission" date="2019-04" db="EMBL/GenBank/DDBJ databases">
        <title>Pedobacter sp. RP-1-16 sp. nov., isolated from Arctic soil.</title>
        <authorList>
            <person name="Dahal R.H."/>
            <person name="Kim D.-U."/>
        </authorList>
    </citation>
    <scope>NUCLEOTIDE SEQUENCE [LARGE SCALE GENOMIC DNA]</scope>
    <source>
        <strain evidence="8 10">RP-1-16</strain>
    </source>
</reference>
<keyword evidence="3 5" id="KW-1133">Transmembrane helix</keyword>